<dbReference type="EMBL" id="SOBG01000001">
    <property type="protein sequence ID" value="TDT72301.1"/>
    <property type="molecule type" value="Genomic_DNA"/>
</dbReference>
<proteinExistence type="predicted"/>
<accession>A0AA46E045</accession>
<protein>
    <submittedName>
        <fullName evidence="1">Uncharacterized protein</fullName>
    </submittedName>
</protein>
<name>A0AA46E045_9FUSO</name>
<sequence length="141" mass="16234">MKKNINDISIRQVVNFNISEILIENGYNYESINDSVALVTLKDIDTKTIIVKQDNILFIQQEIINLNQLKEDLTLYKKLLDLNTEILPVSIAIDSTDEKNQKLVINESLNITNLDVNEVLQVFEAIELALPKIFNIIKEYK</sequence>
<reference evidence="1 2" key="1">
    <citation type="submission" date="2019-03" db="EMBL/GenBank/DDBJ databases">
        <title>Genomic Encyclopedia of Type Strains, Phase IV (KMG-IV): sequencing the most valuable type-strain genomes for metagenomic binning, comparative biology and taxonomic classification.</title>
        <authorList>
            <person name="Goeker M."/>
        </authorList>
    </citation>
    <scope>NUCLEOTIDE SEQUENCE [LARGE SCALE GENOMIC DNA]</scope>
    <source>
        <strain evidence="1 2">DSM 100055</strain>
    </source>
</reference>
<evidence type="ECO:0000313" key="1">
    <source>
        <dbReference type="EMBL" id="TDT72301.1"/>
    </source>
</evidence>
<comment type="caution">
    <text evidence="1">The sequence shown here is derived from an EMBL/GenBank/DDBJ whole genome shotgun (WGS) entry which is preliminary data.</text>
</comment>
<evidence type="ECO:0000313" key="2">
    <source>
        <dbReference type="Proteomes" id="UP000294678"/>
    </source>
</evidence>
<dbReference type="Pfam" id="PF22550">
    <property type="entry name" value="CesT_Tir_1"/>
    <property type="match status" value="1"/>
</dbReference>
<keyword evidence="2" id="KW-1185">Reference proteome</keyword>
<organism evidence="1 2">
    <name type="scientific">Hypnocyclicus thermotrophus</name>
    <dbReference type="NCBI Taxonomy" id="1627895"/>
    <lineage>
        <taxon>Bacteria</taxon>
        <taxon>Fusobacteriati</taxon>
        <taxon>Fusobacteriota</taxon>
        <taxon>Fusobacteriia</taxon>
        <taxon>Fusobacteriales</taxon>
        <taxon>Fusobacteriaceae</taxon>
        <taxon>Hypnocyclicus</taxon>
    </lineage>
</organism>
<dbReference type="Proteomes" id="UP000294678">
    <property type="component" value="Unassembled WGS sequence"/>
</dbReference>
<dbReference type="AlphaFoldDB" id="A0AA46E045"/>
<dbReference type="InterPro" id="IPR054345">
    <property type="entry name" value="Tir-like"/>
</dbReference>
<dbReference type="RefSeq" id="WP_134111842.1">
    <property type="nucleotide sequence ID" value="NZ_SOBG01000001.1"/>
</dbReference>
<dbReference type="Gene3D" id="3.30.1460.10">
    <property type="match status" value="1"/>
</dbReference>
<gene>
    <name evidence="1" type="ORF">EV215_0089</name>
</gene>